<proteinExistence type="predicted"/>
<dbReference type="SMART" id="SM00256">
    <property type="entry name" value="FBOX"/>
    <property type="match status" value="1"/>
</dbReference>
<feature type="region of interest" description="Disordered" evidence="1">
    <location>
        <begin position="1"/>
        <end position="35"/>
    </location>
</feature>
<dbReference type="Gene3D" id="1.20.1280.50">
    <property type="match status" value="1"/>
</dbReference>
<dbReference type="Proteomes" id="UP000295252">
    <property type="component" value="Chromosome VIII"/>
</dbReference>
<feature type="domain" description="F-box" evidence="2">
    <location>
        <begin position="93"/>
        <end position="133"/>
    </location>
</feature>
<evidence type="ECO:0000259" key="2">
    <source>
        <dbReference type="SMART" id="SM00256"/>
    </source>
</evidence>
<protein>
    <recommendedName>
        <fullName evidence="2">F-box domain-containing protein</fullName>
    </recommendedName>
</protein>
<organism evidence="3 4">
    <name type="scientific">Coffea canephora</name>
    <name type="common">Robusta coffee</name>
    <dbReference type="NCBI Taxonomy" id="49390"/>
    <lineage>
        <taxon>Eukaryota</taxon>
        <taxon>Viridiplantae</taxon>
        <taxon>Streptophyta</taxon>
        <taxon>Embryophyta</taxon>
        <taxon>Tracheophyta</taxon>
        <taxon>Spermatophyta</taxon>
        <taxon>Magnoliopsida</taxon>
        <taxon>eudicotyledons</taxon>
        <taxon>Gunneridae</taxon>
        <taxon>Pentapetalae</taxon>
        <taxon>asterids</taxon>
        <taxon>lamiids</taxon>
        <taxon>Gentianales</taxon>
        <taxon>Rubiaceae</taxon>
        <taxon>Ixoroideae</taxon>
        <taxon>Gardenieae complex</taxon>
        <taxon>Bertiereae - Coffeeae clade</taxon>
        <taxon>Coffeeae</taxon>
        <taxon>Coffea</taxon>
    </lineage>
</organism>
<dbReference type="STRING" id="49390.A0A068V872"/>
<dbReference type="OMA" id="MAESHID"/>
<dbReference type="Pfam" id="PF00646">
    <property type="entry name" value="F-box"/>
    <property type="match status" value="1"/>
</dbReference>
<dbReference type="InterPro" id="IPR036047">
    <property type="entry name" value="F-box-like_dom_sf"/>
</dbReference>
<dbReference type="AlphaFoldDB" id="A0A068V872"/>
<dbReference type="PANTHER" id="PTHR31672">
    <property type="entry name" value="BNACNNG10540D PROTEIN"/>
    <property type="match status" value="1"/>
</dbReference>
<accession>A0A068V872</accession>
<evidence type="ECO:0000313" key="3">
    <source>
        <dbReference type="EMBL" id="CDP16123.1"/>
    </source>
</evidence>
<dbReference type="EMBL" id="HG739201">
    <property type="protein sequence ID" value="CDP16123.1"/>
    <property type="molecule type" value="Genomic_DNA"/>
</dbReference>
<evidence type="ECO:0000313" key="4">
    <source>
        <dbReference type="Proteomes" id="UP000295252"/>
    </source>
</evidence>
<evidence type="ECO:0000256" key="1">
    <source>
        <dbReference type="SAM" id="MobiDB-lite"/>
    </source>
</evidence>
<dbReference type="SUPFAM" id="SSF81383">
    <property type="entry name" value="F-box domain"/>
    <property type="match status" value="1"/>
</dbReference>
<feature type="compositionally biased region" description="Low complexity" evidence="1">
    <location>
        <begin position="1"/>
        <end position="25"/>
    </location>
</feature>
<dbReference type="OrthoDB" id="605328at2759"/>
<dbReference type="InParanoid" id="A0A068V872"/>
<name>A0A068V872_COFCA</name>
<dbReference type="PhylomeDB" id="A0A068V872"/>
<feature type="region of interest" description="Disordered" evidence="1">
    <location>
        <begin position="55"/>
        <end position="77"/>
    </location>
</feature>
<keyword evidence="4" id="KW-1185">Reference proteome</keyword>
<dbReference type="PANTHER" id="PTHR31672:SF13">
    <property type="entry name" value="F-BOX PROTEIN CPR30-LIKE"/>
    <property type="match status" value="1"/>
</dbReference>
<sequence length="510" mass="58896">MMFSSGGNDGAGPSSSSSAPEISGNNKKNKGIATAPNRTSLLSLNDLMTFRPLISPSKSNSQNGVCSDDDDDNSRPPAVRRYASTSSAAFISNHEDLLLQILLPLPPKSLIRFQCVSRQWFSLISSSHFCRLHSGMYRVFSPEVGLFLFRRIYGTSEFKALSLLQHDSSHSIGILASRFAHFLNADGQVLGLHCCNGLMWVDFYWNYEVRRYYVYNPTTNQYRQIPIPEIDRYSRRIEAVNIVFDPLTYDQYKLVCVFAKQIAGEEGWDEFIFWQYSSETQAWKDCGGIDTWDESNYSYYFEEGVFWDGNWDESNDSYYFEKGVFWDGNLYWVNSARSLLCFDLELECVRSLNVMNTYPPSPDGVVFYFGNSGGSLYLIDLYKPRDDFLNVFELEVDMGLGRYHSRWLLKYRVDLGLLTARYPLMSDEKFLNYREKEFPFGVLCFQVDKKTNKAKLIISLPGKIISYEISDMIFEELVEIDPAYVKFVRYNMSIYTWKDAFNHFETLSCV</sequence>
<dbReference type="InterPro" id="IPR050796">
    <property type="entry name" value="SCF_F-box_component"/>
</dbReference>
<dbReference type="InterPro" id="IPR001810">
    <property type="entry name" value="F-box_dom"/>
</dbReference>
<feature type="compositionally biased region" description="Polar residues" evidence="1">
    <location>
        <begin position="56"/>
        <end position="65"/>
    </location>
</feature>
<gene>
    <name evidence="3" type="ORF">GSCOC_T00017183001</name>
</gene>
<reference evidence="4" key="1">
    <citation type="journal article" date="2014" name="Science">
        <title>The coffee genome provides insight into the convergent evolution of caffeine biosynthesis.</title>
        <authorList>
            <person name="Denoeud F."/>
            <person name="Carretero-Paulet L."/>
            <person name="Dereeper A."/>
            <person name="Droc G."/>
            <person name="Guyot R."/>
            <person name="Pietrella M."/>
            <person name="Zheng C."/>
            <person name="Alberti A."/>
            <person name="Anthony F."/>
            <person name="Aprea G."/>
            <person name="Aury J.M."/>
            <person name="Bento P."/>
            <person name="Bernard M."/>
            <person name="Bocs S."/>
            <person name="Campa C."/>
            <person name="Cenci A."/>
            <person name="Combes M.C."/>
            <person name="Crouzillat D."/>
            <person name="Da Silva C."/>
            <person name="Daddiego L."/>
            <person name="De Bellis F."/>
            <person name="Dussert S."/>
            <person name="Garsmeur O."/>
            <person name="Gayraud T."/>
            <person name="Guignon V."/>
            <person name="Jahn K."/>
            <person name="Jamilloux V."/>
            <person name="Joet T."/>
            <person name="Labadie K."/>
            <person name="Lan T."/>
            <person name="Leclercq J."/>
            <person name="Lepelley M."/>
            <person name="Leroy T."/>
            <person name="Li L.T."/>
            <person name="Librado P."/>
            <person name="Lopez L."/>
            <person name="Munoz A."/>
            <person name="Noel B."/>
            <person name="Pallavicini A."/>
            <person name="Perrotta G."/>
            <person name="Poncet V."/>
            <person name="Pot D."/>
            <person name="Priyono X."/>
            <person name="Rigoreau M."/>
            <person name="Rouard M."/>
            <person name="Rozas J."/>
            <person name="Tranchant-Dubreuil C."/>
            <person name="VanBuren R."/>
            <person name="Zhang Q."/>
            <person name="Andrade A.C."/>
            <person name="Argout X."/>
            <person name="Bertrand B."/>
            <person name="de Kochko A."/>
            <person name="Graziosi G."/>
            <person name="Henry R.J."/>
            <person name="Jayarama X."/>
            <person name="Ming R."/>
            <person name="Nagai C."/>
            <person name="Rounsley S."/>
            <person name="Sankoff D."/>
            <person name="Giuliano G."/>
            <person name="Albert V.A."/>
            <person name="Wincker P."/>
            <person name="Lashermes P."/>
        </authorList>
    </citation>
    <scope>NUCLEOTIDE SEQUENCE [LARGE SCALE GENOMIC DNA]</scope>
    <source>
        <strain evidence="4">cv. DH200-94</strain>
    </source>
</reference>
<dbReference type="Gramene" id="CDP16123">
    <property type="protein sequence ID" value="CDP16123"/>
    <property type="gene ID" value="GSCOC_T00017183001"/>
</dbReference>